<keyword evidence="3" id="KW-1185">Reference proteome</keyword>
<dbReference type="OrthoDB" id="1263307at2759"/>
<evidence type="ECO:0000259" key="1">
    <source>
        <dbReference type="Pfam" id="PF12697"/>
    </source>
</evidence>
<dbReference type="InterPro" id="IPR000073">
    <property type="entry name" value="AB_hydrolase_1"/>
</dbReference>
<dbReference type="Gene3D" id="3.40.50.1820">
    <property type="entry name" value="alpha/beta hydrolase"/>
    <property type="match status" value="1"/>
</dbReference>
<dbReference type="PANTHER" id="PTHR37017:SF11">
    <property type="entry name" value="ESTERASE_LIPASE_THIOESTERASE DOMAIN-CONTAINING PROTEIN"/>
    <property type="match status" value="1"/>
</dbReference>
<feature type="domain" description="AB hydrolase-1" evidence="1">
    <location>
        <begin position="7"/>
        <end position="244"/>
    </location>
</feature>
<evidence type="ECO:0000313" key="3">
    <source>
        <dbReference type="Proteomes" id="UP000696280"/>
    </source>
</evidence>
<evidence type="ECO:0000313" key="2">
    <source>
        <dbReference type="EMBL" id="CAG8961976.1"/>
    </source>
</evidence>
<dbReference type="AlphaFoldDB" id="A0A9N9L810"/>
<gene>
    <name evidence="2" type="ORF">HYFRA_00014021</name>
</gene>
<name>A0A9N9L810_9HELO</name>
<dbReference type="EMBL" id="CAJVRL010000122">
    <property type="protein sequence ID" value="CAG8961976.1"/>
    <property type="molecule type" value="Genomic_DNA"/>
</dbReference>
<organism evidence="2 3">
    <name type="scientific">Hymenoscyphus fraxineus</name>
    <dbReference type="NCBI Taxonomy" id="746836"/>
    <lineage>
        <taxon>Eukaryota</taxon>
        <taxon>Fungi</taxon>
        <taxon>Dikarya</taxon>
        <taxon>Ascomycota</taxon>
        <taxon>Pezizomycotina</taxon>
        <taxon>Leotiomycetes</taxon>
        <taxon>Helotiales</taxon>
        <taxon>Helotiaceae</taxon>
        <taxon>Hymenoscyphus</taxon>
    </lineage>
</organism>
<comment type="caution">
    <text evidence="2">The sequence shown here is derived from an EMBL/GenBank/DDBJ whole genome shotgun (WGS) entry which is preliminary data.</text>
</comment>
<dbReference type="InterPro" id="IPR052897">
    <property type="entry name" value="Sec-Metab_Biosynth_Hydrolase"/>
</dbReference>
<accession>A0A9N9L810</accession>
<dbReference type="Proteomes" id="UP000696280">
    <property type="component" value="Unassembled WGS sequence"/>
</dbReference>
<protein>
    <recommendedName>
        <fullName evidence="1">AB hydrolase-1 domain-containing protein</fullName>
    </recommendedName>
</protein>
<dbReference type="SUPFAM" id="SSF53474">
    <property type="entry name" value="alpha/beta-Hydrolases"/>
    <property type="match status" value="1"/>
</dbReference>
<sequence length="260" mass="28437">MSKPIFLCIPGASHPAIIYEPLKASLSLHGYTAVLLQLPSTGGNPPTYDFTEDVAAIRNTVTHLSDSGNDVIVVAHGWSGVTAGEALQGLGKVEREQRGRMGGVLRLVFIMGWVVKEGFQGARRGDASSMFSYLRPDLQTNTATPLPHLTTTTLFSDMAPQQANFWTSQLLPQSLGVFWSRTTYAAWRHIPSTYVLCGSDRNVSPDYAEVMVQEARDCGMGKGKCMIDTIERCEDAGHEVFLSRVSWTVDVLRRAAGEQT</sequence>
<dbReference type="InterPro" id="IPR029058">
    <property type="entry name" value="AB_hydrolase_fold"/>
</dbReference>
<reference evidence="2" key="1">
    <citation type="submission" date="2021-07" db="EMBL/GenBank/DDBJ databases">
        <authorList>
            <person name="Durling M."/>
        </authorList>
    </citation>
    <scope>NUCLEOTIDE SEQUENCE</scope>
</reference>
<proteinExistence type="predicted"/>
<dbReference type="PANTHER" id="PTHR37017">
    <property type="entry name" value="AB HYDROLASE-1 DOMAIN-CONTAINING PROTEIN-RELATED"/>
    <property type="match status" value="1"/>
</dbReference>
<dbReference type="Pfam" id="PF12697">
    <property type="entry name" value="Abhydrolase_6"/>
    <property type="match status" value="1"/>
</dbReference>